<dbReference type="InterPro" id="IPR017826">
    <property type="entry name" value="2-3-oxidosqualene_cyclase"/>
</dbReference>
<evidence type="ECO:0000313" key="6">
    <source>
        <dbReference type="EMBL" id="RKH72534.1"/>
    </source>
</evidence>
<dbReference type="AlphaFoldDB" id="A0A3A8RAT9"/>
<dbReference type="Proteomes" id="UP000267003">
    <property type="component" value="Unassembled WGS sequence"/>
</dbReference>
<dbReference type="SFLD" id="SFLDG01016">
    <property type="entry name" value="Prenyltransferase_Like_2"/>
    <property type="match status" value="1"/>
</dbReference>
<accession>A0A3A8RAT9</accession>
<dbReference type="InterPro" id="IPR018333">
    <property type="entry name" value="Squalene_cyclase"/>
</dbReference>
<organism evidence="6 7">
    <name type="scientific">Corallococcus aberystwythensis</name>
    <dbReference type="NCBI Taxonomy" id="2316722"/>
    <lineage>
        <taxon>Bacteria</taxon>
        <taxon>Pseudomonadati</taxon>
        <taxon>Myxococcota</taxon>
        <taxon>Myxococcia</taxon>
        <taxon>Myxococcales</taxon>
        <taxon>Cystobacterineae</taxon>
        <taxon>Myxococcaceae</taxon>
        <taxon>Corallococcus</taxon>
    </lineage>
</organism>
<dbReference type="InterPro" id="IPR032697">
    <property type="entry name" value="SQ_cyclase_N"/>
</dbReference>
<dbReference type="NCBIfam" id="TIGR01787">
    <property type="entry name" value="squalene_cyclas"/>
    <property type="match status" value="1"/>
</dbReference>
<comment type="similarity">
    <text evidence="2">Belongs to the terpene cyclase/mutase family.</text>
</comment>
<dbReference type="OrthoDB" id="9758578at2"/>
<dbReference type="EMBL" id="RAWK01000023">
    <property type="protein sequence ID" value="RKH72534.1"/>
    <property type="molecule type" value="Genomic_DNA"/>
</dbReference>
<dbReference type="Pfam" id="PF13249">
    <property type="entry name" value="SQHop_cyclase_N"/>
    <property type="match status" value="1"/>
</dbReference>
<evidence type="ECO:0000313" key="7">
    <source>
        <dbReference type="Proteomes" id="UP000267003"/>
    </source>
</evidence>
<keyword evidence="7" id="KW-1185">Reference proteome</keyword>
<dbReference type="PANTHER" id="PTHR11764:SF20">
    <property type="entry name" value="LANOSTEROL SYNTHASE"/>
    <property type="match status" value="1"/>
</dbReference>
<dbReference type="UniPathway" id="UPA00337"/>
<dbReference type="Pfam" id="PF13243">
    <property type="entry name" value="SQHop_cyclase_C"/>
    <property type="match status" value="1"/>
</dbReference>
<dbReference type="GO" id="GO:0016104">
    <property type="term" value="P:triterpenoid biosynthetic process"/>
    <property type="evidence" value="ECO:0007669"/>
    <property type="project" value="InterPro"/>
</dbReference>
<protein>
    <submittedName>
        <fullName evidence="6">2,3-oxidosqualene cyclase</fullName>
    </submittedName>
</protein>
<feature type="domain" description="Squalene cyclase C-terminal" evidence="4">
    <location>
        <begin position="307"/>
        <end position="629"/>
    </location>
</feature>
<dbReference type="InterPro" id="IPR032696">
    <property type="entry name" value="SQ_cyclase_C"/>
</dbReference>
<dbReference type="CDD" id="cd02892">
    <property type="entry name" value="SQCY_1"/>
    <property type="match status" value="1"/>
</dbReference>
<evidence type="ECO:0000259" key="4">
    <source>
        <dbReference type="Pfam" id="PF13243"/>
    </source>
</evidence>
<sequence length="654" mass="72017">MRRARDVLARTQEADGSWKGDYSGPLFLGAVYVAGLYVMGRSPDAPVRDGMVAYLRARQNADGGWGLDVESPSLVFTSVLNYVAQRLMGVGADDPDLMRARAWFLPRGGPLGSASWGKFVLALLGLYDYEGLAPVPPELWLLPRALPFHPSRLWCHCRMVYLPMGWLYGRRARAKETPLLAELRRELYPQPYADVDWKAARGRVAGTDAYSPHGLGLRAVHRLLGLYERLHPKRLRARALDESLALIQGEDEATHFVCIGPINKVLDMVVWHVARPEGPEVRAHLERLTDYLQHTPEGVTFNGYNSSQLWDTAFAVQALVASGETAGARDTLERAGRFLEAQQVLEDSPDAARHHRHPSRGGWPFSTRAHGWPISDCTAEALKACLLLQPLGFNRVPEARLEGAVAFLLSLQNRDGGWATYERQRGPRWLERFNPSDVFAGIMVDPSYVECTSACVQALAAWRKARPEAPVDRAIARGARFLRRQQRPDGGWEGAWGVCFSYGTWFGVTGLVAAGAGAGDPALRRAVTFLKARQRADGSWSETIQGCRERRWVEGRSGHAVTTSWAVMSLVAAGEAGAEATRRGVAWLQATQDAQGQWPPEPLAGVFSRTCAIHYDAYLRVFPLWALALAEAPASGRLREREGSATPGSPSCPG</sequence>
<evidence type="ECO:0000256" key="2">
    <source>
        <dbReference type="ARBA" id="ARBA00009755"/>
    </source>
</evidence>
<comment type="pathway">
    <text evidence="1">Secondary metabolite biosynthesis; hopanoid biosynthesis.</text>
</comment>
<reference evidence="7" key="1">
    <citation type="submission" date="2018-09" db="EMBL/GenBank/DDBJ databases">
        <authorList>
            <person name="Livingstone P.G."/>
            <person name="Whitworth D.E."/>
        </authorList>
    </citation>
    <scope>NUCLEOTIDE SEQUENCE [LARGE SCALE GENOMIC DNA]</scope>
    <source>
        <strain evidence="7">AB050A</strain>
    </source>
</reference>
<evidence type="ECO:0000259" key="5">
    <source>
        <dbReference type="Pfam" id="PF13249"/>
    </source>
</evidence>
<keyword evidence="3" id="KW-0677">Repeat</keyword>
<evidence type="ECO:0000256" key="3">
    <source>
        <dbReference type="ARBA" id="ARBA00022737"/>
    </source>
</evidence>
<gene>
    <name evidence="6" type="ORF">D7W81_05940</name>
</gene>
<dbReference type="SUPFAM" id="SSF48239">
    <property type="entry name" value="Terpenoid cyclases/Protein prenyltransferases"/>
    <property type="match status" value="2"/>
</dbReference>
<comment type="caution">
    <text evidence="6">The sequence shown here is derived from an EMBL/GenBank/DDBJ whole genome shotgun (WGS) entry which is preliminary data.</text>
</comment>
<dbReference type="NCBIfam" id="TIGR03463">
    <property type="entry name" value="osq_cycl"/>
    <property type="match status" value="1"/>
</dbReference>
<feature type="domain" description="Squalene cyclase N-terminal" evidence="5">
    <location>
        <begin position="2"/>
        <end position="252"/>
    </location>
</feature>
<dbReference type="Gene3D" id="1.50.10.20">
    <property type="match status" value="2"/>
</dbReference>
<evidence type="ECO:0000256" key="1">
    <source>
        <dbReference type="ARBA" id="ARBA00004999"/>
    </source>
</evidence>
<dbReference type="GO" id="GO:0016866">
    <property type="term" value="F:intramolecular transferase activity"/>
    <property type="evidence" value="ECO:0007669"/>
    <property type="project" value="InterPro"/>
</dbReference>
<dbReference type="RefSeq" id="WP_120554345.1">
    <property type="nucleotide sequence ID" value="NZ_RAWK01000023.1"/>
</dbReference>
<name>A0A3A8RAT9_9BACT</name>
<dbReference type="PANTHER" id="PTHR11764">
    <property type="entry name" value="TERPENE CYCLASE/MUTASE FAMILY MEMBER"/>
    <property type="match status" value="1"/>
</dbReference>
<proteinExistence type="inferred from homology"/>
<dbReference type="InterPro" id="IPR008930">
    <property type="entry name" value="Terpenoid_cyclase/PrenylTrfase"/>
</dbReference>
<dbReference type="GO" id="GO:0005811">
    <property type="term" value="C:lipid droplet"/>
    <property type="evidence" value="ECO:0007669"/>
    <property type="project" value="InterPro"/>
</dbReference>